<reference evidence="1" key="1">
    <citation type="journal article" date="2019" name="bioRxiv">
        <title>The Genome of the Zebra Mussel, Dreissena polymorpha: A Resource for Invasive Species Research.</title>
        <authorList>
            <person name="McCartney M.A."/>
            <person name="Auch B."/>
            <person name="Kono T."/>
            <person name="Mallez S."/>
            <person name="Zhang Y."/>
            <person name="Obille A."/>
            <person name="Becker A."/>
            <person name="Abrahante J.E."/>
            <person name="Garbe J."/>
            <person name="Badalamenti J.P."/>
            <person name="Herman A."/>
            <person name="Mangelson H."/>
            <person name="Liachko I."/>
            <person name="Sullivan S."/>
            <person name="Sone E.D."/>
            <person name="Koren S."/>
            <person name="Silverstein K.A.T."/>
            <person name="Beckman K.B."/>
            <person name="Gohl D.M."/>
        </authorList>
    </citation>
    <scope>NUCLEOTIDE SEQUENCE</scope>
    <source>
        <strain evidence="1">Duluth1</strain>
        <tissue evidence="1">Whole animal</tissue>
    </source>
</reference>
<keyword evidence="2" id="KW-1185">Reference proteome</keyword>
<dbReference type="AlphaFoldDB" id="A0A9D3Z1U3"/>
<sequence>MTFIHSSRYVLPVPIPSYPVAKRDDRKKILSRLNVLKHLSRSTSFEAVHKVRRQFVIRCYYDHSVLTQFEPV</sequence>
<gene>
    <name evidence="1" type="ORF">DPMN_068069</name>
</gene>
<reference evidence="1" key="2">
    <citation type="submission" date="2020-11" db="EMBL/GenBank/DDBJ databases">
        <authorList>
            <person name="McCartney M.A."/>
            <person name="Auch B."/>
            <person name="Kono T."/>
            <person name="Mallez S."/>
            <person name="Becker A."/>
            <person name="Gohl D.M."/>
            <person name="Silverstein K.A.T."/>
            <person name="Koren S."/>
            <person name="Bechman K.B."/>
            <person name="Herman A."/>
            <person name="Abrahante J.E."/>
            <person name="Garbe J."/>
        </authorList>
    </citation>
    <scope>NUCLEOTIDE SEQUENCE</scope>
    <source>
        <strain evidence="1">Duluth1</strain>
        <tissue evidence="1">Whole animal</tissue>
    </source>
</reference>
<accession>A0A9D3Z1U3</accession>
<dbReference type="Proteomes" id="UP000828390">
    <property type="component" value="Unassembled WGS sequence"/>
</dbReference>
<comment type="caution">
    <text evidence="1">The sequence shown here is derived from an EMBL/GenBank/DDBJ whole genome shotgun (WGS) entry which is preliminary data.</text>
</comment>
<organism evidence="1 2">
    <name type="scientific">Dreissena polymorpha</name>
    <name type="common">Zebra mussel</name>
    <name type="synonym">Mytilus polymorpha</name>
    <dbReference type="NCBI Taxonomy" id="45954"/>
    <lineage>
        <taxon>Eukaryota</taxon>
        <taxon>Metazoa</taxon>
        <taxon>Spiralia</taxon>
        <taxon>Lophotrochozoa</taxon>
        <taxon>Mollusca</taxon>
        <taxon>Bivalvia</taxon>
        <taxon>Autobranchia</taxon>
        <taxon>Heteroconchia</taxon>
        <taxon>Euheterodonta</taxon>
        <taxon>Imparidentia</taxon>
        <taxon>Neoheterodontei</taxon>
        <taxon>Myida</taxon>
        <taxon>Dreissenoidea</taxon>
        <taxon>Dreissenidae</taxon>
        <taxon>Dreissena</taxon>
    </lineage>
</organism>
<name>A0A9D3Z1U3_DREPO</name>
<evidence type="ECO:0000313" key="2">
    <source>
        <dbReference type="Proteomes" id="UP000828390"/>
    </source>
</evidence>
<protein>
    <submittedName>
        <fullName evidence="1">Uncharacterized protein</fullName>
    </submittedName>
</protein>
<evidence type="ECO:0000313" key="1">
    <source>
        <dbReference type="EMBL" id="KAH3708614.1"/>
    </source>
</evidence>
<proteinExistence type="predicted"/>
<dbReference type="EMBL" id="JAIWYP010000014">
    <property type="protein sequence ID" value="KAH3708614.1"/>
    <property type="molecule type" value="Genomic_DNA"/>
</dbReference>